<dbReference type="EMBL" id="JARFYM010000030">
    <property type="protein sequence ID" value="MDL2402496.1"/>
    <property type="molecule type" value="Genomic_DNA"/>
</dbReference>
<keyword evidence="2" id="KW-1185">Reference proteome</keyword>
<reference evidence="1" key="1">
    <citation type="submission" date="2023-06" db="EMBL/GenBank/DDBJ databases">
        <title>Phylogenetic Diversity of Rhizobium strains.</title>
        <authorList>
            <person name="Moura F.T."/>
            <person name="Helene L.C.F."/>
            <person name="Hungria M."/>
        </authorList>
    </citation>
    <scope>NUCLEOTIDE SEQUENCE</scope>
    <source>
        <strain evidence="1">CCGE526</strain>
    </source>
</reference>
<evidence type="ECO:0000313" key="1">
    <source>
        <dbReference type="EMBL" id="MDL2402496.1"/>
    </source>
</evidence>
<protein>
    <submittedName>
        <fullName evidence="1">Uncharacterized protein</fullName>
    </submittedName>
</protein>
<organism evidence="1 2">
    <name type="scientific">Rhizobium mayense</name>
    <dbReference type="NCBI Taxonomy" id="1312184"/>
    <lineage>
        <taxon>Bacteria</taxon>
        <taxon>Pseudomonadati</taxon>
        <taxon>Pseudomonadota</taxon>
        <taxon>Alphaproteobacteria</taxon>
        <taxon>Hyphomicrobiales</taxon>
        <taxon>Rhizobiaceae</taxon>
        <taxon>Rhizobium/Agrobacterium group</taxon>
        <taxon>Rhizobium</taxon>
    </lineage>
</organism>
<dbReference type="RefSeq" id="WP_285871889.1">
    <property type="nucleotide sequence ID" value="NZ_JARFYM010000030.1"/>
</dbReference>
<comment type="caution">
    <text evidence="1">The sequence shown here is derived from an EMBL/GenBank/DDBJ whole genome shotgun (WGS) entry which is preliminary data.</text>
</comment>
<dbReference type="Proteomes" id="UP001172645">
    <property type="component" value="Unassembled WGS sequence"/>
</dbReference>
<accession>A0ABT7K1L8</accession>
<name>A0ABT7K1L8_9HYPH</name>
<gene>
    <name evidence="1" type="ORF">PY649_26730</name>
</gene>
<sequence length="95" mass="9760">MLGSIIASLDNPQTAAAVIGAVGMEGLAERVEKAAAAEAMEPAAYLAAAVRSFMETASDDHFVQLIGIMNRAEDPTLAAVRAILHKVLPEAGEAA</sequence>
<proteinExistence type="predicted"/>
<evidence type="ECO:0000313" key="2">
    <source>
        <dbReference type="Proteomes" id="UP001172645"/>
    </source>
</evidence>